<feature type="region of interest" description="Disordered" evidence="9">
    <location>
        <begin position="553"/>
        <end position="598"/>
    </location>
</feature>
<evidence type="ECO:0000256" key="8">
    <source>
        <dbReference type="ARBA" id="ARBA00048679"/>
    </source>
</evidence>
<dbReference type="GO" id="GO:0005524">
    <property type="term" value="F:ATP binding"/>
    <property type="evidence" value="ECO:0007669"/>
    <property type="project" value="UniProtKB-KW"/>
</dbReference>
<keyword evidence="3" id="KW-0808">Transferase</keyword>
<keyword evidence="6" id="KW-0067">ATP-binding</keyword>
<sequence length="719" mass="82241">MSRRHLKQELPPEEQLKELGHGSFATVYLMRSVETNAIYASKQIKIGQLSPEKRAKVLKETTILRTLKHPHVVRMFQCYEQGDLLHVHMEFVDGGDLDQLIKSYIDHGDRMPEARIISIFAQLCHALEYVHSQKVLHRDIKPTNCFVEAEGSIAKLGDFGLGDKLSFFKTQTHGFIGTPYYMAPEVLREEDYDYKADIWSMGVMLYEMVRGHKPCQAAQHLKELKDMVANERYKRLVPDRDCSRSIVQIVQDCLQLHKSKRPTAADLCMLDQINASYRELHPYAGKHRSGKRGVISCKIAHMSHGAFQEDKLIGPSLHIDSLLSSSTPRQHESVPDSAWKSAKLVEHEDGFMVKSKSLFHKTFFFPRPGDKIVRVCLDDAEFVISIIRHHHEYLISFRNLQELMPLMSNLENQAVLQSDLENGANGTVQVYDQAISGWTNVFFLTWKQHLFIGSREWNTTSTSILCRQDAPFNKWPLEADRHACLVLQNGRELVPIVARSPAHARVLVYDLLQAHVAQTWEVRVFEEGDGNVFMDDETLSPTSPRRVSTIMELPEGNETTAQPAPKPNGKPVRRGRSTTKRRSGFFSRSSQPGSGDYDLKSNIDIEIRSPMRATMNAAGEIRVFRRTYFATMTRADFLEYSQSFSKPDDRDKRRSLGSYKLQGMDCGSIEEYFKYNLAMDTFEQFWLSNRIPRIGERQLFEGGGRLPSRKGSNYVMTVV</sequence>
<dbReference type="RefSeq" id="XP_001750434.1">
    <property type="nucleotide sequence ID" value="XM_001750382.1"/>
</dbReference>
<organism evidence="11 12">
    <name type="scientific">Monosiga brevicollis</name>
    <name type="common">Choanoflagellate</name>
    <dbReference type="NCBI Taxonomy" id="81824"/>
    <lineage>
        <taxon>Eukaryota</taxon>
        <taxon>Choanoflagellata</taxon>
        <taxon>Craspedida</taxon>
        <taxon>Salpingoecidae</taxon>
        <taxon>Monosiga</taxon>
    </lineage>
</organism>
<comment type="catalytic activity">
    <reaction evidence="8">
        <text>L-seryl-[protein] + ATP = O-phospho-L-seryl-[protein] + ADP + H(+)</text>
        <dbReference type="Rhea" id="RHEA:17989"/>
        <dbReference type="Rhea" id="RHEA-COMP:9863"/>
        <dbReference type="Rhea" id="RHEA-COMP:11604"/>
        <dbReference type="ChEBI" id="CHEBI:15378"/>
        <dbReference type="ChEBI" id="CHEBI:29999"/>
        <dbReference type="ChEBI" id="CHEBI:30616"/>
        <dbReference type="ChEBI" id="CHEBI:83421"/>
        <dbReference type="ChEBI" id="CHEBI:456216"/>
        <dbReference type="EC" id="2.7.11.1"/>
    </reaction>
</comment>
<evidence type="ECO:0000256" key="9">
    <source>
        <dbReference type="SAM" id="MobiDB-lite"/>
    </source>
</evidence>
<evidence type="ECO:0000256" key="5">
    <source>
        <dbReference type="ARBA" id="ARBA00022777"/>
    </source>
</evidence>
<dbReference type="InParanoid" id="A9VCH4"/>
<keyword evidence="2" id="KW-0723">Serine/threonine-protein kinase</keyword>
<dbReference type="EC" id="2.7.11.1" evidence="1"/>
<dbReference type="GeneID" id="5895666"/>
<accession>A9VCH4</accession>
<dbReference type="Pfam" id="PF00069">
    <property type="entry name" value="Pkinase"/>
    <property type="match status" value="1"/>
</dbReference>
<dbReference type="PANTHER" id="PTHR44899">
    <property type="entry name" value="CAMK FAMILY PROTEIN KINASE"/>
    <property type="match status" value="1"/>
</dbReference>
<dbReference type="InterPro" id="IPR011009">
    <property type="entry name" value="Kinase-like_dom_sf"/>
</dbReference>
<evidence type="ECO:0000256" key="7">
    <source>
        <dbReference type="ARBA" id="ARBA00047899"/>
    </source>
</evidence>
<name>A9VCH4_MONBE</name>
<keyword evidence="4" id="KW-0547">Nucleotide-binding</keyword>
<gene>
    <name evidence="11" type="ORF">MONBRDRAFT_34550</name>
</gene>
<evidence type="ECO:0000256" key="1">
    <source>
        <dbReference type="ARBA" id="ARBA00012513"/>
    </source>
</evidence>
<protein>
    <recommendedName>
        <fullName evidence="1">non-specific serine/threonine protein kinase</fullName>
        <ecNumber evidence="1">2.7.11.1</ecNumber>
    </recommendedName>
</protein>
<dbReference type="OMA" id="VANERYK"/>
<dbReference type="InterPro" id="IPR008271">
    <property type="entry name" value="Ser/Thr_kinase_AS"/>
</dbReference>
<dbReference type="InterPro" id="IPR051131">
    <property type="entry name" value="NEK_Ser/Thr_kinase_NIMA"/>
</dbReference>
<dbReference type="GO" id="GO:0004672">
    <property type="term" value="F:protein kinase activity"/>
    <property type="evidence" value="ECO:0000318"/>
    <property type="project" value="GO_Central"/>
</dbReference>
<dbReference type="eggNOG" id="KOG0591">
    <property type="taxonomic scope" value="Eukaryota"/>
</dbReference>
<dbReference type="EMBL" id="CH991581">
    <property type="protein sequence ID" value="EDQ84784.1"/>
    <property type="molecule type" value="Genomic_DNA"/>
</dbReference>
<evidence type="ECO:0000313" key="11">
    <source>
        <dbReference type="EMBL" id="EDQ84784.1"/>
    </source>
</evidence>
<dbReference type="STRING" id="81824.A9VCH4"/>
<comment type="catalytic activity">
    <reaction evidence="7">
        <text>L-threonyl-[protein] + ATP = O-phospho-L-threonyl-[protein] + ADP + H(+)</text>
        <dbReference type="Rhea" id="RHEA:46608"/>
        <dbReference type="Rhea" id="RHEA-COMP:11060"/>
        <dbReference type="Rhea" id="RHEA-COMP:11605"/>
        <dbReference type="ChEBI" id="CHEBI:15378"/>
        <dbReference type="ChEBI" id="CHEBI:30013"/>
        <dbReference type="ChEBI" id="CHEBI:30616"/>
        <dbReference type="ChEBI" id="CHEBI:61977"/>
        <dbReference type="ChEBI" id="CHEBI:456216"/>
        <dbReference type="EC" id="2.7.11.1"/>
    </reaction>
</comment>
<dbReference type="PROSITE" id="PS00108">
    <property type="entry name" value="PROTEIN_KINASE_ST"/>
    <property type="match status" value="1"/>
</dbReference>
<evidence type="ECO:0000313" key="12">
    <source>
        <dbReference type="Proteomes" id="UP000001357"/>
    </source>
</evidence>
<proteinExistence type="predicted"/>
<feature type="compositionally biased region" description="Basic residues" evidence="9">
    <location>
        <begin position="571"/>
        <end position="583"/>
    </location>
</feature>
<dbReference type="PROSITE" id="PS50011">
    <property type="entry name" value="PROTEIN_KINASE_DOM"/>
    <property type="match status" value="1"/>
</dbReference>
<dbReference type="Gene3D" id="1.10.510.10">
    <property type="entry name" value="Transferase(Phosphotransferase) domain 1"/>
    <property type="match status" value="1"/>
</dbReference>
<keyword evidence="5" id="KW-0418">Kinase</keyword>
<dbReference type="AlphaFoldDB" id="A9VCH4"/>
<dbReference type="Proteomes" id="UP000001357">
    <property type="component" value="Unassembled WGS sequence"/>
</dbReference>
<dbReference type="InterPro" id="IPR000719">
    <property type="entry name" value="Prot_kinase_dom"/>
</dbReference>
<keyword evidence="12" id="KW-1185">Reference proteome</keyword>
<evidence type="ECO:0000259" key="10">
    <source>
        <dbReference type="PROSITE" id="PS50011"/>
    </source>
</evidence>
<dbReference type="SMART" id="SM00220">
    <property type="entry name" value="S_TKc"/>
    <property type="match status" value="1"/>
</dbReference>
<dbReference type="PANTHER" id="PTHR44899:SF3">
    <property type="entry name" value="SERINE_THREONINE-PROTEIN KINASE NEK1"/>
    <property type="match status" value="1"/>
</dbReference>
<evidence type="ECO:0000256" key="3">
    <source>
        <dbReference type="ARBA" id="ARBA00022679"/>
    </source>
</evidence>
<dbReference type="SUPFAM" id="SSF56112">
    <property type="entry name" value="Protein kinase-like (PK-like)"/>
    <property type="match status" value="1"/>
</dbReference>
<evidence type="ECO:0000256" key="4">
    <source>
        <dbReference type="ARBA" id="ARBA00022741"/>
    </source>
</evidence>
<feature type="domain" description="Protein kinase" evidence="10">
    <location>
        <begin position="13"/>
        <end position="284"/>
    </location>
</feature>
<reference evidence="11 12" key="1">
    <citation type="journal article" date="2008" name="Nature">
        <title>The genome of the choanoflagellate Monosiga brevicollis and the origin of metazoans.</title>
        <authorList>
            <consortium name="JGI Sequencing"/>
            <person name="King N."/>
            <person name="Westbrook M.J."/>
            <person name="Young S.L."/>
            <person name="Kuo A."/>
            <person name="Abedin M."/>
            <person name="Chapman J."/>
            <person name="Fairclough S."/>
            <person name="Hellsten U."/>
            <person name="Isogai Y."/>
            <person name="Letunic I."/>
            <person name="Marr M."/>
            <person name="Pincus D."/>
            <person name="Putnam N."/>
            <person name="Rokas A."/>
            <person name="Wright K.J."/>
            <person name="Zuzow R."/>
            <person name="Dirks W."/>
            <person name="Good M."/>
            <person name="Goodstein D."/>
            <person name="Lemons D."/>
            <person name="Li W."/>
            <person name="Lyons J.B."/>
            <person name="Morris A."/>
            <person name="Nichols S."/>
            <person name="Richter D.J."/>
            <person name="Salamov A."/>
            <person name="Bork P."/>
            <person name="Lim W.A."/>
            <person name="Manning G."/>
            <person name="Miller W.T."/>
            <person name="McGinnis W."/>
            <person name="Shapiro H."/>
            <person name="Tjian R."/>
            <person name="Grigoriev I.V."/>
            <person name="Rokhsar D."/>
        </authorList>
    </citation>
    <scope>NUCLEOTIDE SEQUENCE [LARGE SCALE GENOMIC DNA]</scope>
    <source>
        <strain evidence="12">MX1 / ATCC 50154</strain>
    </source>
</reference>
<evidence type="ECO:0000256" key="2">
    <source>
        <dbReference type="ARBA" id="ARBA00022527"/>
    </source>
</evidence>
<dbReference type="KEGG" id="mbr:MONBRDRAFT_34550"/>
<dbReference type="PRINTS" id="PR00109">
    <property type="entry name" value="TYRKINASE"/>
</dbReference>
<evidence type="ECO:0000256" key="6">
    <source>
        <dbReference type="ARBA" id="ARBA00022840"/>
    </source>
</evidence>
<dbReference type="GO" id="GO:0004674">
    <property type="term" value="F:protein serine/threonine kinase activity"/>
    <property type="evidence" value="ECO:0007669"/>
    <property type="project" value="UniProtKB-KW"/>
</dbReference>
<dbReference type="InterPro" id="IPR001245">
    <property type="entry name" value="Ser-Thr/Tyr_kinase_cat_dom"/>
</dbReference>